<reference evidence="6" key="1">
    <citation type="journal article" date="2016" name="Proc. Natl. Acad. Sci. U.S.A.">
        <title>Lipid metabolic changes in an early divergent fungus govern the establishment of a mutualistic symbiosis with endobacteria.</title>
        <authorList>
            <person name="Lastovetsky O.A."/>
            <person name="Gaspar M.L."/>
            <person name="Mondo S.J."/>
            <person name="LaButti K.M."/>
            <person name="Sandor L."/>
            <person name="Grigoriev I.V."/>
            <person name="Henry S.A."/>
            <person name="Pawlowska T.E."/>
        </authorList>
    </citation>
    <scope>NUCLEOTIDE SEQUENCE [LARGE SCALE GENOMIC DNA]</scope>
    <source>
        <strain evidence="6">ATCC 52814</strain>
    </source>
</reference>
<protein>
    <recommendedName>
        <fullName evidence="5">EF-hand domain-containing protein</fullName>
    </recommendedName>
</protein>
<dbReference type="SUPFAM" id="SSF47473">
    <property type="entry name" value="EF-hand"/>
    <property type="match status" value="1"/>
</dbReference>
<sequence length="138" mass="16170">MKFLLLWLFTITFVFGIDFKNKQEHSNYGEQKHNKAHIQEHLNALSNNTDQPLPDLKDEDMVYYLFLIHDQNGDGFLDGHELRQAFTDFGHDEDVSKYLSLDEITEMVDHVLEEDDLNGDGLISWSEYLESQTYHSQS</sequence>
<evidence type="ECO:0000256" key="4">
    <source>
        <dbReference type="SAM" id="SignalP"/>
    </source>
</evidence>
<evidence type="ECO:0000256" key="3">
    <source>
        <dbReference type="ARBA" id="ARBA00022837"/>
    </source>
</evidence>
<dbReference type="EMBL" id="KV921959">
    <property type="protein sequence ID" value="ORE04886.1"/>
    <property type="molecule type" value="Genomic_DNA"/>
</dbReference>
<feature type="domain" description="EF-hand" evidence="5">
    <location>
        <begin position="57"/>
        <end position="92"/>
    </location>
</feature>
<accession>A0A1X0QYS7</accession>
<dbReference type="InterPro" id="IPR052110">
    <property type="entry name" value="MCFD2-like"/>
</dbReference>
<dbReference type="PROSITE" id="PS50222">
    <property type="entry name" value="EF_HAND_2"/>
    <property type="match status" value="2"/>
</dbReference>
<dbReference type="OrthoDB" id="289247at2759"/>
<dbReference type="AlphaFoldDB" id="A0A1X0QYS7"/>
<gene>
    <name evidence="6" type="ORF">BCV72DRAFT_306930</name>
</gene>
<dbReference type="PANTHER" id="PTHR23104">
    <property type="entry name" value="MULTIPLE COAGULATION FACTOR DEFICIENCY PROTEIN 2 NEURAL STEM CELL DERIVED NEURONAL SURVIVAL PROTEIN"/>
    <property type="match status" value="1"/>
</dbReference>
<evidence type="ECO:0000256" key="1">
    <source>
        <dbReference type="ARBA" id="ARBA00022729"/>
    </source>
</evidence>
<dbReference type="InterPro" id="IPR011992">
    <property type="entry name" value="EF-hand-dom_pair"/>
</dbReference>
<feature type="chain" id="PRO_5011987041" description="EF-hand domain-containing protein" evidence="4">
    <location>
        <begin position="17"/>
        <end position="138"/>
    </location>
</feature>
<dbReference type="InterPro" id="IPR002048">
    <property type="entry name" value="EF_hand_dom"/>
</dbReference>
<dbReference type="Gene3D" id="1.10.238.10">
    <property type="entry name" value="EF-hand"/>
    <property type="match status" value="1"/>
</dbReference>
<dbReference type="InterPro" id="IPR018247">
    <property type="entry name" value="EF_Hand_1_Ca_BS"/>
</dbReference>
<dbReference type="Pfam" id="PF13499">
    <property type="entry name" value="EF-hand_7"/>
    <property type="match status" value="1"/>
</dbReference>
<dbReference type="PANTHER" id="PTHR23104:SF1">
    <property type="entry name" value="EF-HAND DOMAIN-CONTAINING PROTEIN"/>
    <property type="match status" value="1"/>
</dbReference>
<organism evidence="6">
    <name type="scientific">Rhizopus microsporus var. microsporus</name>
    <dbReference type="NCBI Taxonomy" id="86635"/>
    <lineage>
        <taxon>Eukaryota</taxon>
        <taxon>Fungi</taxon>
        <taxon>Fungi incertae sedis</taxon>
        <taxon>Mucoromycota</taxon>
        <taxon>Mucoromycotina</taxon>
        <taxon>Mucoromycetes</taxon>
        <taxon>Mucorales</taxon>
        <taxon>Mucorineae</taxon>
        <taxon>Rhizopodaceae</taxon>
        <taxon>Rhizopus</taxon>
    </lineage>
</organism>
<keyword evidence="2" id="KW-0677">Repeat</keyword>
<evidence type="ECO:0000313" key="6">
    <source>
        <dbReference type="EMBL" id="ORE04886.1"/>
    </source>
</evidence>
<proteinExistence type="predicted"/>
<dbReference type="GO" id="GO:0005509">
    <property type="term" value="F:calcium ion binding"/>
    <property type="evidence" value="ECO:0007669"/>
    <property type="project" value="InterPro"/>
</dbReference>
<dbReference type="PROSITE" id="PS00018">
    <property type="entry name" value="EF_HAND_1"/>
    <property type="match status" value="2"/>
</dbReference>
<feature type="signal peptide" evidence="4">
    <location>
        <begin position="1"/>
        <end position="16"/>
    </location>
</feature>
<evidence type="ECO:0000259" key="5">
    <source>
        <dbReference type="PROSITE" id="PS50222"/>
    </source>
</evidence>
<dbReference type="Proteomes" id="UP000242414">
    <property type="component" value="Unassembled WGS sequence"/>
</dbReference>
<name>A0A1X0QYS7_RHIZD</name>
<keyword evidence="3" id="KW-0106">Calcium</keyword>
<evidence type="ECO:0000256" key="2">
    <source>
        <dbReference type="ARBA" id="ARBA00022737"/>
    </source>
</evidence>
<feature type="domain" description="EF-hand" evidence="5">
    <location>
        <begin position="103"/>
        <end position="138"/>
    </location>
</feature>
<dbReference type="VEuPathDB" id="FungiDB:BCV72DRAFT_306930"/>
<keyword evidence="1 4" id="KW-0732">Signal</keyword>